<dbReference type="Proteomes" id="UP000619295">
    <property type="component" value="Unassembled WGS sequence"/>
</dbReference>
<comment type="caution">
    <text evidence="1">The sequence shown here is derived from an EMBL/GenBank/DDBJ whole genome shotgun (WGS) entry which is preliminary data.</text>
</comment>
<name>A0A927EFW1_9HYPH</name>
<dbReference type="EMBL" id="JACXWY010000020">
    <property type="protein sequence ID" value="MBD3848599.1"/>
    <property type="molecule type" value="Genomic_DNA"/>
</dbReference>
<gene>
    <name evidence="1" type="ORF">IED13_23125</name>
</gene>
<dbReference type="RefSeq" id="WP_191125602.1">
    <property type="nucleotide sequence ID" value="NZ_JACXWY010000020.1"/>
</dbReference>
<evidence type="ECO:0000313" key="1">
    <source>
        <dbReference type="EMBL" id="MBD3848599.1"/>
    </source>
</evidence>
<dbReference type="InterPro" id="IPR038071">
    <property type="entry name" value="UROD/MetE-like_sf"/>
</dbReference>
<dbReference type="SUPFAM" id="SSF51726">
    <property type="entry name" value="UROD/MetE-like"/>
    <property type="match status" value="1"/>
</dbReference>
<dbReference type="AlphaFoldDB" id="A0A927EFW1"/>
<sequence length="322" mass="34821">MQERQAYRSEQSTEAVRAEECLHLVGAFPGMDSRSALAMQASDLAGLLTIFSDGRVRDPADIAVPGDRSPAAEDGGYAPWRCASLAAFADLKRRGLIPKNARLQTSLPVAIQYADGLGRLRRDRDDYANALCAHVAGLVAEMQADEAAIQLELPYADLSETVRETTEDLAEDARATFVEEALRVIDQVPAHARLALHLDCRDGARFAMTPADAVAMAGIAQDLLARASRPVDLLHIPIPLRHETDEFFRGLAPLQPPPETTLCLGLIHLSDGRDGALRRIDLARPHLPDFAVAARSGFAARPPEAIGPFLQLHAHVARDIAA</sequence>
<organism evidence="1 2">
    <name type="scientific">Bosea spartocytisi</name>
    <dbReference type="NCBI Taxonomy" id="2773451"/>
    <lineage>
        <taxon>Bacteria</taxon>
        <taxon>Pseudomonadati</taxon>
        <taxon>Pseudomonadota</taxon>
        <taxon>Alphaproteobacteria</taxon>
        <taxon>Hyphomicrobiales</taxon>
        <taxon>Boseaceae</taxon>
        <taxon>Bosea</taxon>
    </lineage>
</organism>
<proteinExistence type="predicted"/>
<protein>
    <submittedName>
        <fullName evidence="1">Uncharacterized protein</fullName>
    </submittedName>
</protein>
<evidence type="ECO:0000313" key="2">
    <source>
        <dbReference type="Proteomes" id="UP000619295"/>
    </source>
</evidence>
<accession>A0A927EFW1</accession>
<keyword evidence="2" id="KW-1185">Reference proteome</keyword>
<reference evidence="1" key="1">
    <citation type="submission" date="2020-09" db="EMBL/GenBank/DDBJ databases">
        <title>Bosea spartocytisi sp. nov. a root nodule endophyte of Spartocytisus supranubius in the high mountain ecosystem fo the Teide National Park (Canary Islands, Spain).</title>
        <authorList>
            <person name="Pulido-Suarez L."/>
            <person name="Peix A."/>
            <person name="Igual J.M."/>
            <person name="Socas-Perez N."/>
            <person name="Velazquez E."/>
            <person name="Flores-Felix J.D."/>
            <person name="Leon-Barrios M."/>
        </authorList>
    </citation>
    <scope>NUCLEOTIDE SEQUENCE</scope>
    <source>
        <strain evidence="1">SSUT16</strain>
    </source>
</reference>